<dbReference type="OrthoDB" id="416253at2759"/>
<dbReference type="eggNOG" id="KOG1577">
    <property type="taxonomic scope" value="Eukaryota"/>
</dbReference>
<organism evidence="6">
    <name type="scientific">Aureococcus anophagefferens</name>
    <name type="common">Harmful bloom alga</name>
    <dbReference type="NCBI Taxonomy" id="44056"/>
    <lineage>
        <taxon>Eukaryota</taxon>
        <taxon>Sar</taxon>
        <taxon>Stramenopiles</taxon>
        <taxon>Ochrophyta</taxon>
        <taxon>Pelagophyceae</taxon>
        <taxon>Pelagomonadales</taxon>
        <taxon>Pelagomonadaceae</taxon>
        <taxon>Aureococcus</taxon>
    </lineage>
</organism>
<keyword evidence="2" id="KW-0521">NADP</keyword>
<keyword evidence="3" id="KW-0560">Oxidoreductase</keyword>
<dbReference type="InterPro" id="IPR020471">
    <property type="entry name" value="AKR"/>
</dbReference>
<feature type="non-terminal residue" evidence="5">
    <location>
        <position position="1"/>
    </location>
</feature>
<dbReference type="InterPro" id="IPR023210">
    <property type="entry name" value="NADP_OxRdtase_dom"/>
</dbReference>
<dbReference type="Proteomes" id="UP000002729">
    <property type="component" value="Unassembled WGS sequence"/>
</dbReference>
<evidence type="ECO:0000259" key="4">
    <source>
        <dbReference type="Pfam" id="PF00248"/>
    </source>
</evidence>
<dbReference type="GO" id="GO:0016616">
    <property type="term" value="F:oxidoreductase activity, acting on the CH-OH group of donors, NAD or NADP as acceptor"/>
    <property type="evidence" value="ECO:0007669"/>
    <property type="project" value="UniProtKB-ARBA"/>
</dbReference>
<gene>
    <name evidence="5" type="ORF">AURANDRAFT_21207</name>
</gene>
<accession>F0XZS3</accession>
<dbReference type="PANTHER" id="PTHR43827:SF3">
    <property type="entry name" value="NADP-DEPENDENT OXIDOREDUCTASE DOMAIN-CONTAINING PROTEIN"/>
    <property type="match status" value="1"/>
</dbReference>
<dbReference type="GeneID" id="20219408"/>
<evidence type="ECO:0000256" key="3">
    <source>
        <dbReference type="ARBA" id="ARBA00023002"/>
    </source>
</evidence>
<evidence type="ECO:0000313" key="5">
    <source>
        <dbReference type="EMBL" id="EGB11565.1"/>
    </source>
</evidence>
<dbReference type="Gene3D" id="3.20.20.100">
    <property type="entry name" value="NADP-dependent oxidoreductase domain"/>
    <property type="match status" value="1"/>
</dbReference>
<protein>
    <recommendedName>
        <fullName evidence="4">NADP-dependent oxidoreductase domain-containing protein</fullName>
    </recommendedName>
</protein>
<sequence>LAWLGLDYADLYLAHEGDLGNTGMEPARICAYPTTAACRLVVWRSCLGWMAKNRTRACGVANWELAWLEELVDANVTLPAVLQTKFHLHQSLASPRIRALKDFCDARDILFTGYSPLGRADWTRFNASVGTPTLLEEPLVRSIAARLGRSPAEVLLRWHAKLGVATQPRSTDPAHMAENLAVFGAWAAADLTDDDVAALSALPQCSEIRGDPFVEGDPEDKDHEYRNMIGPTRTC</sequence>
<name>F0XZS3_AURAN</name>
<evidence type="ECO:0000256" key="2">
    <source>
        <dbReference type="ARBA" id="ARBA00022857"/>
    </source>
</evidence>
<dbReference type="InParanoid" id="F0XZS3"/>
<dbReference type="InterPro" id="IPR036812">
    <property type="entry name" value="NAD(P)_OxRdtase_dom_sf"/>
</dbReference>
<feature type="domain" description="NADP-dependent oxidoreductase" evidence="4">
    <location>
        <begin position="4"/>
        <end position="201"/>
    </location>
</feature>
<dbReference type="RefSeq" id="XP_009033921.1">
    <property type="nucleotide sequence ID" value="XM_009035673.1"/>
</dbReference>
<dbReference type="KEGG" id="aaf:AURANDRAFT_21207"/>
<evidence type="ECO:0000256" key="1">
    <source>
        <dbReference type="ARBA" id="ARBA00007905"/>
    </source>
</evidence>
<dbReference type="Pfam" id="PF00248">
    <property type="entry name" value="Aldo_ket_red"/>
    <property type="match status" value="1"/>
</dbReference>
<keyword evidence="6" id="KW-1185">Reference proteome</keyword>
<dbReference type="SUPFAM" id="SSF51430">
    <property type="entry name" value="NAD(P)-linked oxidoreductase"/>
    <property type="match status" value="1"/>
</dbReference>
<comment type="similarity">
    <text evidence="1">Belongs to the aldo/keto reductase family.</text>
</comment>
<evidence type="ECO:0000313" key="6">
    <source>
        <dbReference type="Proteomes" id="UP000002729"/>
    </source>
</evidence>
<dbReference type="AlphaFoldDB" id="F0XZS3"/>
<dbReference type="PANTHER" id="PTHR43827">
    <property type="entry name" value="2,5-DIKETO-D-GLUCONIC ACID REDUCTASE"/>
    <property type="match status" value="1"/>
</dbReference>
<reference evidence="5 6" key="1">
    <citation type="journal article" date="2011" name="Proc. Natl. Acad. Sci. U.S.A.">
        <title>Niche of harmful alga Aureococcus anophagefferens revealed through ecogenomics.</title>
        <authorList>
            <person name="Gobler C.J."/>
            <person name="Berry D.L."/>
            <person name="Dyhrman S.T."/>
            <person name="Wilhelm S.W."/>
            <person name="Salamov A."/>
            <person name="Lobanov A.V."/>
            <person name="Zhang Y."/>
            <person name="Collier J.L."/>
            <person name="Wurch L.L."/>
            <person name="Kustka A.B."/>
            <person name="Dill B.D."/>
            <person name="Shah M."/>
            <person name="VerBerkmoes N.C."/>
            <person name="Kuo A."/>
            <person name="Terry A."/>
            <person name="Pangilinan J."/>
            <person name="Lindquist E.A."/>
            <person name="Lucas S."/>
            <person name="Paulsen I.T."/>
            <person name="Hattenrath-Lehmann T.K."/>
            <person name="Talmage S.C."/>
            <person name="Walker E.A."/>
            <person name="Koch F."/>
            <person name="Burson A.M."/>
            <person name="Marcoval M.A."/>
            <person name="Tang Y.Z."/>
            <person name="Lecleir G.R."/>
            <person name="Coyne K.J."/>
            <person name="Berg G.M."/>
            <person name="Bertrand E.M."/>
            <person name="Saito M.A."/>
            <person name="Gladyshev V.N."/>
            <person name="Grigoriev I.V."/>
        </authorList>
    </citation>
    <scope>NUCLEOTIDE SEQUENCE [LARGE SCALE GENOMIC DNA]</scope>
    <source>
        <strain evidence="6">CCMP 1984</strain>
    </source>
</reference>
<proteinExistence type="inferred from homology"/>
<dbReference type="PRINTS" id="PR00069">
    <property type="entry name" value="ALDKETRDTASE"/>
</dbReference>
<dbReference type="EMBL" id="GL833122">
    <property type="protein sequence ID" value="EGB11565.1"/>
    <property type="molecule type" value="Genomic_DNA"/>
</dbReference>